<feature type="region of interest" description="Disordered" evidence="1">
    <location>
        <begin position="87"/>
        <end position="121"/>
    </location>
</feature>
<gene>
    <name evidence="2" type="ORF">SELMODRAFT_409212</name>
</gene>
<dbReference type="OrthoDB" id="1918709at2759"/>
<dbReference type="HOGENOM" id="CLU_105206_2_0_1"/>
<evidence type="ECO:0000313" key="2">
    <source>
        <dbReference type="EMBL" id="EFJ30668.1"/>
    </source>
</evidence>
<proteinExistence type="predicted"/>
<dbReference type="OMA" id="CREEAWL"/>
<dbReference type="InterPro" id="IPR012881">
    <property type="entry name" value="DUF1685"/>
</dbReference>
<evidence type="ECO:0000256" key="1">
    <source>
        <dbReference type="SAM" id="MobiDB-lite"/>
    </source>
</evidence>
<organism evidence="3">
    <name type="scientific">Selaginella moellendorffii</name>
    <name type="common">Spikemoss</name>
    <dbReference type="NCBI Taxonomy" id="88036"/>
    <lineage>
        <taxon>Eukaryota</taxon>
        <taxon>Viridiplantae</taxon>
        <taxon>Streptophyta</taxon>
        <taxon>Embryophyta</taxon>
        <taxon>Tracheophyta</taxon>
        <taxon>Lycopodiopsida</taxon>
        <taxon>Selaginellales</taxon>
        <taxon>Selaginellaceae</taxon>
        <taxon>Selaginella</taxon>
    </lineage>
</organism>
<dbReference type="eggNOG" id="KOG4197">
    <property type="taxonomic scope" value="Eukaryota"/>
</dbReference>
<dbReference type="InParanoid" id="D8RAQ7"/>
<dbReference type="KEGG" id="smo:SELMODRAFT_409212"/>
<dbReference type="PANTHER" id="PTHR31865:SF3">
    <property type="entry name" value="PHOSPHODIESTERASE EPSILON-1, PUTATIVE (DUF1685)-RELATED"/>
    <property type="match status" value="1"/>
</dbReference>
<name>D8RAQ7_SELML</name>
<protein>
    <submittedName>
        <fullName evidence="2">Uncharacterized protein</fullName>
    </submittedName>
</protein>
<accession>D8RAQ7</accession>
<evidence type="ECO:0000313" key="3">
    <source>
        <dbReference type="Proteomes" id="UP000001514"/>
    </source>
</evidence>
<dbReference type="Pfam" id="PF07939">
    <property type="entry name" value="DUF1685"/>
    <property type="match status" value="1"/>
</dbReference>
<dbReference type="EMBL" id="GL377575">
    <property type="protein sequence ID" value="EFJ30668.1"/>
    <property type="molecule type" value="Genomic_DNA"/>
</dbReference>
<keyword evidence="3" id="KW-1185">Reference proteome</keyword>
<dbReference type="PANTHER" id="PTHR31865">
    <property type="entry name" value="OSJNBA0071G03.3 PROTEIN"/>
    <property type="match status" value="1"/>
</dbReference>
<dbReference type="AlphaFoldDB" id="D8RAQ7"/>
<sequence length="214" mass="24233">MEKLEEIELDVEEKGEKVVATSLPFCKGSQEEIMVDEEVIPKAPRRRLSRQRSWSSQAICEEAWERRRDQSLLDELRDLELDPAGKDRALGRSASDCGQKPPPLASILEESSPATPRLRRTRTRSLTDDDLEELRGCIDLGFRFDCEDPRLCETLPALEICHALRHFQENGSEPSGSSSPVEWKIASPGDHPQVVKTRLRHWAQAVACTVRQCC</sequence>
<dbReference type="Gramene" id="EFJ30668">
    <property type="protein sequence ID" value="EFJ30668"/>
    <property type="gene ID" value="SELMODRAFT_409212"/>
</dbReference>
<dbReference type="Proteomes" id="UP000001514">
    <property type="component" value="Unassembled WGS sequence"/>
</dbReference>
<reference evidence="2 3" key="1">
    <citation type="journal article" date="2011" name="Science">
        <title>The Selaginella genome identifies genetic changes associated with the evolution of vascular plants.</title>
        <authorList>
            <person name="Banks J.A."/>
            <person name="Nishiyama T."/>
            <person name="Hasebe M."/>
            <person name="Bowman J.L."/>
            <person name="Gribskov M."/>
            <person name="dePamphilis C."/>
            <person name="Albert V.A."/>
            <person name="Aono N."/>
            <person name="Aoyama T."/>
            <person name="Ambrose B.A."/>
            <person name="Ashton N.W."/>
            <person name="Axtell M.J."/>
            <person name="Barker E."/>
            <person name="Barker M.S."/>
            <person name="Bennetzen J.L."/>
            <person name="Bonawitz N.D."/>
            <person name="Chapple C."/>
            <person name="Cheng C."/>
            <person name="Correa L.G."/>
            <person name="Dacre M."/>
            <person name="DeBarry J."/>
            <person name="Dreyer I."/>
            <person name="Elias M."/>
            <person name="Engstrom E.M."/>
            <person name="Estelle M."/>
            <person name="Feng L."/>
            <person name="Finet C."/>
            <person name="Floyd S.K."/>
            <person name="Frommer W.B."/>
            <person name="Fujita T."/>
            <person name="Gramzow L."/>
            <person name="Gutensohn M."/>
            <person name="Harholt J."/>
            <person name="Hattori M."/>
            <person name="Heyl A."/>
            <person name="Hirai T."/>
            <person name="Hiwatashi Y."/>
            <person name="Ishikawa M."/>
            <person name="Iwata M."/>
            <person name="Karol K.G."/>
            <person name="Koehler B."/>
            <person name="Kolukisaoglu U."/>
            <person name="Kubo M."/>
            <person name="Kurata T."/>
            <person name="Lalonde S."/>
            <person name="Li K."/>
            <person name="Li Y."/>
            <person name="Litt A."/>
            <person name="Lyons E."/>
            <person name="Manning G."/>
            <person name="Maruyama T."/>
            <person name="Michael T.P."/>
            <person name="Mikami K."/>
            <person name="Miyazaki S."/>
            <person name="Morinaga S."/>
            <person name="Murata T."/>
            <person name="Mueller-Roeber B."/>
            <person name="Nelson D.R."/>
            <person name="Obara M."/>
            <person name="Oguri Y."/>
            <person name="Olmstead R.G."/>
            <person name="Onodera N."/>
            <person name="Petersen B.L."/>
            <person name="Pils B."/>
            <person name="Prigge M."/>
            <person name="Rensing S.A."/>
            <person name="Riano-Pachon D.M."/>
            <person name="Roberts A.W."/>
            <person name="Sato Y."/>
            <person name="Scheller H.V."/>
            <person name="Schulz B."/>
            <person name="Schulz C."/>
            <person name="Shakirov E.V."/>
            <person name="Shibagaki N."/>
            <person name="Shinohara N."/>
            <person name="Shippen D.E."/>
            <person name="Soerensen I."/>
            <person name="Sotooka R."/>
            <person name="Sugimoto N."/>
            <person name="Sugita M."/>
            <person name="Sumikawa N."/>
            <person name="Tanurdzic M."/>
            <person name="Theissen G."/>
            <person name="Ulvskov P."/>
            <person name="Wakazuki S."/>
            <person name="Weng J.K."/>
            <person name="Willats W.W."/>
            <person name="Wipf D."/>
            <person name="Wolf P.G."/>
            <person name="Yang L."/>
            <person name="Zimmer A.D."/>
            <person name="Zhu Q."/>
            <person name="Mitros T."/>
            <person name="Hellsten U."/>
            <person name="Loque D."/>
            <person name="Otillar R."/>
            <person name="Salamov A."/>
            <person name="Schmutz J."/>
            <person name="Shapiro H."/>
            <person name="Lindquist E."/>
            <person name="Lucas S."/>
            <person name="Rokhsar D."/>
            <person name="Grigoriev I.V."/>
        </authorList>
    </citation>
    <scope>NUCLEOTIDE SEQUENCE [LARGE SCALE GENOMIC DNA]</scope>
</reference>